<dbReference type="InterPro" id="IPR007444">
    <property type="entry name" value="Glucan_biosyn_MdoG_C"/>
</dbReference>
<dbReference type="PIRSF" id="PIRSF006281">
    <property type="entry name" value="MdoG"/>
    <property type="match status" value="1"/>
</dbReference>
<dbReference type="KEGG" id="acz:Acaty_c2118"/>
<dbReference type="InterPro" id="IPR014756">
    <property type="entry name" value="Ig_E-set"/>
</dbReference>
<comment type="subcellular location">
    <subcellularLocation>
        <location evidence="1">Periplasm</location>
    </subcellularLocation>
</comment>
<evidence type="ECO:0000256" key="4">
    <source>
        <dbReference type="ARBA" id="ARBA00022764"/>
    </source>
</evidence>
<evidence type="ECO:0000256" key="1">
    <source>
        <dbReference type="ARBA" id="ARBA00004418"/>
    </source>
</evidence>
<dbReference type="EMBL" id="CP005986">
    <property type="protein sequence ID" value="AIA55972.1"/>
    <property type="molecule type" value="Genomic_DNA"/>
</dbReference>
<protein>
    <submittedName>
        <fullName evidence="6">Glucans biosynthesis protein G</fullName>
    </submittedName>
</protein>
<dbReference type="HOGENOM" id="CLU_023403_2_0_6"/>
<dbReference type="InterPro" id="IPR014718">
    <property type="entry name" value="GH-type_carb-bd"/>
</dbReference>
<dbReference type="AlphaFoldDB" id="A0A060A1F5"/>
<dbReference type="PANTHER" id="PTHR30504:SF2">
    <property type="entry name" value="GLUCANS BIOSYNTHESIS PROTEIN G"/>
    <property type="match status" value="1"/>
</dbReference>
<dbReference type="GO" id="GO:0030288">
    <property type="term" value="C:outer membrane-bounded periplasmic space"/>
    <property type="evidence" value="ECO:0007669"/>
    <property type="project" value="TreeGrafter"/>
</dbReference>
<dbReference type="RefSeq" id="WP_004868398.1">
    <property type="nucleotide sequence ID" value="NZ_CP005986.1"/>
</dbReference>
<organism evidence="6 7">
    <name type="scientific">Acidithiobacillus caldus (strain ATCC 51756 / DSM 8584 / KU)</name>
    <dbReference type="NCBI Taxonomy" id="637389"/>
    <lineage>
        <taxon>Bacteria</taxon>
        <taxon>Pseudomonadati</taxon>
        <taxon>Pseudomonadota</taxon>
        <taxon>Acidithiobacillia</taxon>
        <taxon>Acidithiobacillales</taxon>
        <taxon>Acidithiobacillaceae</taxon>
        <taxon>Acidithiobacillus</taxon>
    </lineage>
</organism>
<dbReference type="SUPFAM" id="SSF81296">
    <property type="entry name" value="E set domains"/>
    <property type="match status" value="1"/>
</dbReference>
<dbReference type="GO" id="GO:0051274">
    <property type="term" value="P:beta-glucan biosynthetic process"/>
    <property type="evidence" value="ECO:0007669"/>
    <property type="project" value="TreeGrafter"/>
</dbReference>
<sequence length="520" mass="57478">MKIHGLSYRPFVRLWLGALLGLGLGLGPGFGTWAGAATAFDFAQVQAQAAALAAAPYHPEPLPTPAFLKDLTPEQYAEIQDIKPLWSNTSLPFQVQFYLPGSYFHRPERISVVDADGQVERVPFRLDDFSFGILRPKDLPADLGYAGFRLLYPLNTPPYHNEFISFLGATYFRAVGKDAVYGTSARGIGIDTAQPSGEIFPYFTHIWLVKPAADAKSMTVYALMDSSVVTGAYRFVITPGDSTTVAVDATIYLRKPVQVLELAPLTSMFWHGHGRGVVAGDWHPAQHDASDLVLANGNGEWITRPLSNPLHIQTTTYSMDNPQGFGLIQEDRHFSAYQGIATQYQKRPSVWVSPEGDWGKGEVRLVEFPTNNSDMDNIDAFWVPAQAPKPGQPYHFAYTLRFFLDNDGLIPLGHPVATYLGYDVKDPSIRDVVIDFSGGALRDLPGDMPIQVHLTADNGAKILAQKLQWDKDGHFWRVKARIQPAAGVPSNVRCFLSLDGQVMSNTWTYLLHRTEVQGGQ</sequence>
<gene>
    <name evidence="6" type="ORF">Acaty_c2118</name>
</gene>
<dbReference type="InterPro" id="IPR014438">
    <property type="entry name" value="Glucan_biosyn_MdoG/MdoD"/>
</dbReference>
<evidence type="ECO:0000256" key="3">
    <source>
        <dbReference type="ARBA" id="ARBA00009284"/>
    </source>
</evidence>
<dbReference type="GO" id="GO:0030246">
    <property type="term" value="F:carbohydrate binding"/>
    <property type="evidence" value="ECO:0007669"/>
    <property type="project" value="InterPro"/>
</dbReference>
<name>A0A060A1F5_ACICK</name>
<evidence type="ECO:0000256" key="2">
    <source>
        <dbReference type="ARBA" id="ARBA00005001"/>
    </source>
</evidence>
<accession>A0A060A1F5</accession>
<reference evidence="6 7" key="1">
    <citation type="journal article" date="2009" name="J. Bacteriol.">
        <title>Draft genome sequence of the extremely acidophilic bacterium Acidithiobacillus caldus ATCC 51756 reveals metabolic versatility in the genus Acidithiobacillus.</title>
        <authorList>
            <person name="Valdes J."/>
            <person name="Quatrini R."/>
            <person name="Hallberg K."/>
            <person name="Dopson M."/>
            <person name="Valenzuela P.D."/>
            <person name="Holmes D.S."/>
        </authorList>
    </citation>
    <scope>NUCLEOTIDE SEQUENCE [LARGE SCALE GENOMIC DNA]</scope>
    <source>
        <strain evidence="7">ATCC 51756 / DSM 8584 / KU</strain>
    </source>
</reference>
<dbReference type="PANTHER" id="PTHR30504">
    <property type="entry name" value="GLUCANS BIOSYNTHESIS PROTEIN"/>
    <property type="match status" value="1"/>
</dbReference>
<dbReference type="SUPFAM" id="SSF74650">
    <property type="entry name" value="Galactose mutarotase-like"/>
    <property type="match status" value="1"/>
</dbReference>
<dbReference type="InterPro" id="IPR011013">
    <property type="entry name" value="Gal_mutarotase_sf_dom"/>
</dbReference>
<evidence type="ECO:0000259" key="5">
    <source>
        <dbReference type="Pfam" id="PF04349"/>
    </source>
</evidence>
<evidence type="ECO:0000313" key="6">
    <source>
        <dbReference type="EMBL" id="AIA55972.1"/>
    </source>
</evidence>
<dbReference type="Gene3D" id="2.70.98.10">
    <property type="match status" value="1"/>
</dbReference>
<comment type="similarity">
    <text evidence="3">Belongs to the OpgD/OpgG family.</text>
</comment>
<dbReference type="GO" id="GO:0003824">
    <property type="term" value="F:catalytic activity"/>
    <property type="evidence" value="ECO:0007669"/>
    <property type="project" value="InterPro"/>
</dbReference>
<comment type="pathway">
    <text evidence="2">Glycan metabolism; osmoregulated periplasmic glucan (OPG) biosynthesis.</text>
</comment>
<dbReference type="Proteomes" id="UP000005522">
    <property type="component" value="Chromosome"/>
</dbReference>
<proteinExistence type="inferred from homology"/>
<dbReference type="Gene3D" id="2.60.40.10">
    <property type="entry name" value="Immunoglobulins"/>
    <property type="match status" value="1"/>
</dbReference>
<evidence type="ECO:0000313" key="7">
    <source>
        <dbReference type="Proteomes" id="UP000005522"/>
    </source>
</evidence>
<dbReference type="Pfam" id="PF04349">
    <property type="entry name" value="MdoG"/>
    <property type="match status" value="1"/>
</dbReference>
<dbReference type="eggNOG" id="COG3131">
    <property type="taxonomic scope" value="Bacteria"/>
</dbReference>
<feature type="domain" description="Glucan biosynthesis periplasmic MdoG C-terminal" evidence="5">
    <location>
        <begin position="40"/>
        <end position="510"/>
    </location>
</feature>
<keyword evidence="4" id="KW-0574">Periplasm</keyword>
<dbReference type="InterPro" id="IPR013783">
    <property type="entry name" value="Ig-like_fold"/>
</dbReference>
<dbReference type="UniPathway" id="UPA00637"/>